<dbReference type="Gene3D" id="2.60.40.10">
    <property type="entry name" value="Immunoglobulins"/>
    <property type="match status" value="1"/>
</dbReference>
<evidence type="ECO:0000259" key="1">
    <source>
        <dbReference type="PROSITE" id="PS50853"/>
    </source>
</evidence>
<dbReference type="AlphaFoldDB" id="A0A6J6E7B1"/>
<reference evidence="2" key="1">
    <citation type="submission" date="2020-05" db="EMBL/GenBank/DDBJ databases">
        <authorList>
            <person name="Chiriac C."/>
            <person name="Salcher M."/>
            <person name="Ghai R."/>
            <person name="Kavagutti S V."/>
        </authorList>
    </citation>
    <scope>NUCLEOTIDE SEQUENCE</scope>
</reference>
<dbReference type="PROSITE" id="PS50853">
    <property type="entry name" value="FN3"/>
    <property type="match status" value="1"/>
</dbReference>
<feature type="domain" description="Fibronectin type-III" evidence="1">
    <location>
        <begin position="32"/>
        <end position="130"/>
    </location>
</feature>
<name>A0A6J6E7B1_9ZZZZ</name>
<dbReference type="SMART" id="SM00060">
    <property type="entry name" value="FN3"/>
    <property type="match status" value="1"/>
</dbReference>
<gene>
    <name evidence="2" type="ORF">UFOPK1683_00680</name>
</gene>
<dbReference type="InterPro" id="IPR036116">
    <property type="entry name" value="FN3_sf"/>
</dbReference>
<organism evidence="2">
    <name type="scientific">freshwater metagenome</name>
    <dbReference type="NCBI Taxonomy" id="449393"/>
    <lineage>
        <taxon>unclassified sequences</taxon>
        <taxon>metagenomes</taxon>
        <taxon>ecological metagenomes</taxon>
    </lineage>
</organism>
<protein>
    <submittedName>
        <fullName evidence="2">Unannotated protein</fullName>
    </submittedName>
</protein>
<proteinExistence type="predicted"/>
<sequence>MRVRALLIASLLLSLFAPLPQSAIALGGFASAPLDITVSAIAGGVRVNWNVPLDVDSGVTGYRIERSTTGNSGTWNFETTVASNLRTHDILGLSQVATYIRVAATTAAGIGTYGYPWTKLYRTLTKTRSGSNIVYESGFGVSAGNYAVANPGLEFSRIRYRMEDSFTVGNLNYADVDFYKWASSGASADTTTSNTLAPTIANLQVLSPASGGMIQTNVSDMNVISSIATTAEYPNPISNGSGKVGRLEIWPWNYAPSASGLKPAGDINNYDFDDASAGSSGFGSFQVHDITTASSRRTVFAWNDHANSNADIGFGSGVTPTVTTDMEDWTFCGGRGQCTQPTYFSLTIFINVPITPLADATPPTVSRIDSRTLGKNGDTITVRSTEVGTAYLVNQSVTVTNLASITGAAAANRNSVSISAANANTTLTLSSLNEGLYNLYAADSANNLSSAVLATIRVDNTLPTASSIAVNSSGTAIILTTSETITNSLQVTGIYTISDSGSALSVSSTSFSANIATLNLSRAIPAGATVYFSYAPSTGAAGGRWIDQAGNELAAISTRTITNNSAAAISVILTVPSTVAKGTSITISAAVSVAGRVTFTLAGKRIPGCFNKVASGTTPITVTCVFKPALTARQVIRATLVPTIGAYPTTVASEERFILRRTVTR</sequence>
<dbReference type="InterPro" id="IPR013783">
    <property type="entry name" value="Ig-like_fold"/>
</dbReference>
<evidence type="ECO:0000313" key="2">
    <source>
        <dbReference type="EMBL" id="CAB4571159.1"/>
    </source>
</evidence>
<dbReference type="EMBL" id="CAEZTL010000061">
    <property type="protein sequence ID" value="CAB4571159.1"/>
    <property type="molecule type" value="Genomic_DNA"/>
</dbReference>
<accession>A0A6J6E7B1</accession>
<dbReference type="SUPFAM" id="SSF49265">
    <property type="entry name" value="Fibronectin type III"/>
    <property type="match status" value="1"/>
</dbReference>
<dbReference type="CDD" id="cd00063">
    <property type="entry name" value="FN3"/>
    <property type="match status" value="1"/>
</dbReference>
<dbReference type="InterPro" id="IPR003961">
    <property type="entry name" value="FN3_dom"/>
</dbReference>